<keyword evidence="2 9" id="KW-0055">Arginine biosynthesis</keyword>
<keyword evidence="9" id="KW-0963">Cytoplasm</keyword>
<reference evidence="12" key="2">
    <citation type="submission" date="2011-02" db="EMBL/GenBank/DDBJ databases">
        <title>The complete genome of Pedobacter saltans DSM 12145.</title>
        <authorList>
            <consortium name="US DOE Joint Genome Institute (JGI-PGF)"/>
            <person name="Lucas S."/>
            <person name="Copeland A."/>
            <person name="Lapidus A."/>
            <person name="Bruce D."/>
            <person name="Goodwin L."/>
            <person name="Pitluck S."/>
            <person name="Kyrpides N."/>
            <person name="Mavromatis K."/>
            <person name="Pagani I."/>
            <person name="Ivanova N."/>
            <person name="Ovchinnikova G."/>
            <person name="Lu M."/>
            <person name="Detter J.C."/>
            <person name="Han C."/>
            <person name="Land M."/>
            <person name="Hauser L."/>
            <person name="Markowitz V."/>
            <person name="Cheng J.-F."/>
            <person name="Hugenholtz P."/>
            <person name="Woyke T."/>
            <person name="Wu D."/>
            <person name="Tindall B."/>
            <person name="Pomrenke H.G."/>
            <person name="Brambilla E."/>
            <person name="Klenk H.-P."/>
            <person name="Eisen J.A."/>
        </authorList>
    </citation>
    <scope>NUCLEOTIDE SEQUENCE [LARGE SCALE GENOMIC DNA]</scope>
    <source>
        <strain evidence="12">ATCC 51119 / DSM 12145 / JCM 21818 / LMG 10337 / NBRC 100064 / NCIMB 13643</strain>
    </source>
</reference>
<sequence length="263" mass="27830">MKPLWIIKIGGNVIDNPEALDSFLKDFSALDGAKVLIHGGGKIATQIAKGLGVETQMVNGRRITDAEMLKIVTMVYGGLVNKNVVAKLQANGTNAIGMTGADGNVIKAIKRPVKEVDFGFVGDLTETSINDTTLSQILEAGLIPVFAALTHDGNGQILNTNADTIASALAVGLSSRYETKLIYCFEKNGVLTDINNDDSVIAKINPAYFEELTQQGIIADGMLPKLQNAFAAISNGVKEVYIGNAGKLSDINQGKDFGTCLSL</sequence>
<dbReference type="PANTHER" id="PTHR23342:SF0">
    <property type="entry name" value="N-ACETYLGLUTAMATE SYNTHASE, MITOCHONDRIAL"/>
    <property type="match status" value="1"/>
</dbReference>
<dbReference type="KEGG" id="psn:Pedsa_3192"/>
<dbReference type="SUPFAM" id="SSF53633">
    <property type="entry name" value="Carbamate kinase-like"/>
    <property type="match status" value="1"/>
</dbReference>
<reference evidence="11 12" key="1">
    <citation type="journal article" date="2011" name="Stand. Genomic Sci.">
        <title>Complete genome sequence of the gliding, heparinolytic Pedobacter saltans type strain (113).</title>
        <authorList>
            <person name="Liolios K."/>
            <person name="Sikorski J."/>
            <person name="Lu M."/>
            <person name="Nolan M."/>
            <person name="Lapidus A."/>
            <person name="Lucas S."/>
            <person name="Hammon N."/>
            <person name="Deshpande S."/>
            <person name="Cheng J.F."/>
            <person name="Tapia R."/>
            <person name="Han C."/>
            <person name="Goodwin L."/>
            <person name="Pitluck S."/>
            <person name="Huntemann M."/>
            <person name="Ivanova N."/>
            <person name="Pagani I."/>
            <person name="Mavromatis K."/>
            <person name="Ovchinikova G."/>
            <person name="Pati A."/>
            <person name="Chen A."/>
            <person name="Palaniappan K."/>
            <person name="Land M."/>
            <person name="Hauser L."/>
            <person name="Brambilla E.M."/>
            <person name="Kotsyurbenko O."/>
            <person name="Rohde M."/>
            <person name="Tindall B.J."/>
            <person name="Abt B."/>
            <person name="Goker M."/>
            <person name="Detter J.C."/>
            <person name="Woyke T."/>
            <person name="Bristow J."/>
            <person name="Eisen J.A."/>
            <person name="Markowitz V."/>
            <person name="Hugenholtz P."/>
            <person name="Klenk H.P."/>
            <person name="Kyrpides N.C."/>
        </authorList>
    </citation>
    <scope>NUCLEOTIDE SEQUENCE [LARGE SCALE GENOMIC DNA]</scope>
    <source>
        <strain evidence="12">ATCC 51119 / DSM 12145 / JCM 21818 / LMG 10337 / NBRC 100064 / NCIMB 13643</strain>
    </source>
</reference>
<evidence type="ECO:0000256" key="1">
    <source>
        <dbReference type="ARBA" id="ARBA00004828"/>
    </source>
</evidence>
<proteinExistence type="inferred from homology"/>
<evidence type="ECO:0000256" key="3">
    <source>
        <dbReference type="ARBA" id="ARBA00022605"/>
    </source>
</evidence>
<keyword evidence="3 9" id="KW-0028">Amino-acid biosynthesis</keyword>
<dbReference type="InterPro" id="IPR037528">
    <property type="entry name" value="ArgB"/>
</dbReference>
<dbReference type="PIRSF" id="PIRSF000728">
    <property type="entry name" value="NAGK"/>
    <property type="match status" value="1"/>
</dbReference>
<dbReference type="STRING" id="762903.Pedsa_3192"/>
<comment type="pathway">
    <text evidence="1 9">Amino-acid biosynthesis; L-arginine biosynthesis; N(2)-acetyl-L-ornithine from L-glutamate: step 2/4.</text>
</comment>
<keyword evidence="6 9" id="KW-0418">Kinase</keyword>
<dbReference type="Pfam" id="PF00696">
    <property type="entry name" value="AA_kinase"/>
    <property type="match status" value="1"/>
</dbReference>
<dbReference type="GO" id="GO:0042450">
    <property type="term" value="P:L-arginine biosynthetic process via ornithine"/>
    <property type="evidence" value="ECO:0007669"/>
    <property type="project" value="UniProtKB-UniRule"/>
</dbReference>
<organism evidence="11 12">
    <name type="scientific">Pseudopedobacter saltans (strain ATCC 51119 / DSM 12145 / JCM 21818 / CCUG 39354 / LMG 10337 / NBRC 100064 / NCIMB 13643)</name>
    <name type="common">Pedobacter saltans</name>
    <dbReference type="NCBI Taxonomy" id="762903"/>
    <lineage>
        <taxon>Bacteria</taxon>
        <taxon>Pseudomonadati</taxon>
        <taxon>Bacteroidota</taxon>
        <taxon>Sphingobacteriia</taxon>
        <taxon>Sphingobacteriales</taxon>
        <taxon>Sphingobacteriaceae</taxon>
        <taxon>Pseudopedobacter</taxon>
    </lineage>
</organism>
<feature type="site" description="Transition state stabilizer" evidence="9">
    <location>
        <position position="225"/>
    </location>
</feature>
<dbReference type="GO" id="GO:0005524">
    <property type="term" value="F:ATP binding"/>
    <property type="evidence" value="ECO:0007669"/>
    <property type="project" value="UniProtKB-UniRule"/>
</dbReference>
<dbReference type="Gene3D" id="3.40.1160.10">
    <property type="entry name" value="Acetylglutamate kinase-like"/>
    <property type="match status" value="1"/>
</dbReference>
<keyword evidence="12" id="KW-1185">Reference proteome</keyword>
<accession>F0SBA1</accession>
<comment type="subcellular location">
    <subcellularLocation>
        <location evidence="9">Cytoplasm</location>
    </subcellularLocation>
</comment>
<gene>
    <name evidence="9" type="primary">argB</name>
    <name evidence="11" type="ordered locus">Pedsa_3192</name>
</gene>
<dbReference type="AlphaFoldDB" id="F0SBA1"/>
<dbReference type="UniPathway" id="UPA00068">
    <property type="reaction ID" value="UER00107"/>
</dbReference>
<comment type="similarity">
    <text evidence="9">Belongs to the acetylglutamate kinase family. ArgB subfamily.</text>
</comment>
<keyword evidence="5 9" id="KW-0547">Nucleotide-binding</keyword>
<dbReference type="OrthoDB" id="9803155at2"/>
<comment type="catalytic activity">
    <reaction evidence="8 9">
        <text>N-acetyl-L-glutamate + ATP = N-acetyl-L-glutamyl 5-phosphate + ADP</text>
        <dbReference type="Rhea" id="RHEA:14629"/>
        <dbReference type="ChEBI" id="CHEBI:30616"/>
        <dbReference type="ChEBI" id="CHEBI:44337"/>
        <dbReference type="ChEBI" id="CHEBI:57936"/>
        <dbReference type="ChEBI" id="CHEBI:456216"/>
        <dbReference type="EC" id="2.7.2.8"/>
    </reaction>
</comment>
<feature type="binding site" evidence="9">
    <location>
        <begin position="40"/>
        <end position="41"/>
    </location>
    <ligand>
        <name>substrate</name>
    </ligand>
</feature>
<evidence type="ECO:0000256" key="7">
    <source>
        <dbReference type="ARBA" id="ARBA00022840"/>
    </source>
</evidence>
<evidence type="ECO:0000256" key="9">
    <source>
        <dbReference type="HAMAP-Rule" id="MF_00082"/>
    </source>
</evidence>
<evidence type="ECO:0000256" key="8">
    <source>
        <dbReference type="ARBA" id="ARBA00048141"/>
    </source>
</evidence>
<dbReference type="GO" id="GO:0003991">
    <property type="term" value="F:acetylglutamate kinase activity"/>
    <property type="evidence" value="ECO:0007669"/>
    <property type="project" value="UniProtKB-UniRule"/>
</dbReference>
<evidence type="ECO:0000313" key="12">
    <source>
        <dbReference type="Proteomes" id="UP000000310"/>
    </source>
</evidence>
<feature type="domain" description="Aspartate/glutamate/uridylate kinase" evidence="10">
    <location>
        <begin position="4"/>
        <end position="244"/>
    </location>
</feature>
<dbReference type="HAMAP" id="MF_00082">
    <property type="entry name" value="ArgB"/>
    <property type="match status" value="1"/>
</dbReference>
<feature type="binding site" evidence="9">
    <location>
        <position position="159"/>
    </location>
    <ligand>
        <name>substrate</name>
    </ligand>
</feature>
<keyword evidence="7 9" id="KW-0067">ATP-binding</keyword>
<dbReference type="Proteomes" id="UP000000310">
    <property type="component" value="Chromosome"/>
</dbReference>
<dbReference type="HOGENOM" id="CLU_053680_1_0_10"/>
<evidence type="ECO:0000259" key="10">
    <source>
        <dbReference type="Pfam" id="PF00696"/>
    </source>
</evidence>
<evidence type="ECO:0000256" key="5">
    <source>
        <dbReference type="ARBA" id="ARBA00022741"/>
    </source>
</evidence>
<dbReference type="InterPro" id="IPR036393">
    <property type="entry name" value="AceGlu_kinase-like_sf"/>
</dbReference>
<evidence type="ECO:0000256" key="2">
    <source>
        <dbReference type="ARBA" id="ARBA00022571"/>
    </source>
</evidence>
<feature type="binding site" evidence="9">
    <location>
        <position position="62"/>
    </location>
    <ligand>
        <name>substrate</name>
    </ligand>
</feature>
<evidence type="ECO:0000256" key="4">
    <source>
        <dbReference type="ARBA" id="ARBA00022679"/>
    </source>
</evidence>
<dbReference type="PANTHER" id="PTHR23342">
    <property type="entry name" value="N-ACETYLGLUTAMATE SYNTHASE"/>
    <property type="match status" value="1"/>
</dbReference>
<dbReference type="GO" id="GO:0005737">
    <property type="term" value="C:cytoplasm"/>
    <property type="evidence" value="ECO:0007669"/>
    <property type="project" value="UniProtKB-SubCell"/>
</dbReference>
<evidence type="ECO:0000256" key="6">
    <source>
        <dbReference type="ARBA" id="ARBA00022777"/>
    </source>
</evidence>
<dbReference type="RefSeq" id="WP_013634213.1">
    <property type="nucleotide sequence ID" value="NC_015177.1"/>
</dbReference>
<dbReference type="InterPro" id="IPR001048">
    <property type="entry name" value="Asp/Glu/Uridylate_kinase"/>
</dbReference>
<keyword evidence="4 9" id="KW-0808">Transferase</keyword>
<dbReference type="EMBL" id="CP002545">
    <property type="protein sequence ID" value="ADY53728.1"/>
    <property type="molecule type" value="Genomic_DNA"/>
</dbReference>
<dbReference type="eggNOG" id="COG0548">
    <property type="taxonomic scope" value="Bacteria"/>
</dbReference>
<comment type="function">
    <text evidence="9">Catalyzes the ATP-dependent phosphorylation of N-acetyl-L-glutamate.</text>
</comment>
<dbReference type="InterPro" id="IPR004662">
    <property type="entry name" value="AcgluKinase_fam"/>
</dbReference>
<dbReference type="CDD" id="cd04238">
    <property type="entry name" value="AAK_NAGK-like"/>
    <property type="match status" value="1"/>
</dbReference>
<feature type="site" description="Transition state stabilizer" evidence="9">
    <location>
        <position position="8"/>
    </location>
</feature>
<evidence type="ECO:0000313" key="11">
    <source>
        <dbReference type="EMBL" id="ADY53728.1"/>
    </source>
</evidence>
<name>F0SBA1_PSESL</name>
<dbReference type="EC" id="2.7.2.8" evidence="9"/>
<dbReference type="NCBIfam" id="TIGR00761">
    <property type="entry name" value="argB"/>
    <property type="match status" value="1"/>
</dbReference>
<protein>
    <recommendedName>
        <fullName evidence="9">Acetylglutamate kinase</fullName>
        <ecNumber evidence="9">2.7.2.8</ecNumber>
    </recommendedName>
    <alternativeName>
        <fullName evidence="9">N-acetyl-L-glutamate 5-phosphotransferase</fullName>
    </alternativeName>
    <alternativeName>
        <fullName evidence="9">NAG kinase</fullName>
        <shortName evidence="9">NAGK</shortName>
    </alternativeName>
</protein>